<evidence type="ECO:0000313" key="3">
    <source>
        <dbReference type="Proteomes" id="UP000035996"/>
    </source>
</evidence>
<dbReference type="EMBL" id="LELK01000001">
    <property type="protein sequence ID" value="KMM38817.1"/>
    <property type="molecule type" value="Genomic_DNA"/>
</dbReference>
<dbReference type="OrthoDB" id="9812818at2"/>
<dbReference type="PATRIC" id="fig|157733.3.peg.3443"/>
<evidence type="ECO:0000256" key="1">
    <source>
        <dbReference type="HAMAP-Rule" id="MF_01851"/>
    </source>
</evidence>
<evidence type="ECO:0000313" key="2">
    <source>
        <dbReference type="EMBL" id="KMM38817.1"/>
    </source>
</evidence>
<dbReference type="RefSeq" id="WP_048309959.1">
    <property type="nucleotide sequence ID" value="NZ_CP119526.1"/>
</dbReference>
<dbReference type="Pfam" id="PF06335">
    <property type="entry name" value="DUF1054"/>
    <property type="match status" value="1"/>
</dbReference>
<dbReference type="Proteomes" id="UP000035996">
    <property type="component" value="Unassembled WGS sequence"/>
</dbReference>
<reference evidence="2" key="1">
    <citation type="submission" date="2015-06" db="EMBL/GenBank/DDBJ databases">
        <authorList>
            <person name="Liu B."/>
            <person name="Wang J."/>
            <person name="Zhu Y."/>
            <person name="Liu G."/>
            <person name="Chen Q."/>
            <person name="Zheng C."/>
            <person name="Che J."/>
            <person name="Ge C."/>
            <person name="Shi H."/>
            <person name="Pan Z."/>
            <person name="Liu X."/>
        </authorList>
    </citation>
    <scope>NUCLEOTIDE SEQUENCE [LARGE SCALE GENOMIC DNA]</scope>
    <source>
        <strain evidence="2">DSM 16346</strain>
    </source>
</reference>
<dbReference type="SUPFAM" id="SSF142913">
    <property type="entry name" value="YktB/PF0168-like"/>
    <property type="match status" value="1"/>
</dbReference>
<proteinExistence type="inferred from homology"/>
<dbReference type="Gene3D" id="3.30.930.20">
    <property type="entry name" value="Protein of unknown function DUF1054"/>
    <property type="match status" value="1"/>
</dbReference>
<dbReference type="InterPro" id="IPR009403">
    <property type="entry name" value="UPF0637"/>
</dbReference>
<gene>
    <name evidence="2" type="ORF">AB986_06020</name>
</gene>
<sequence length="209" mass="24155">MSFNGFTLSDFDAFQIEGLESRMEAIQERIQPKFIEISKGVQSELEILTGNEMHLHIAKHARRTKNPPVDTWMAFSDSKRGYKMLPHFQIGLFDDHVFIWLAYIYELPGKQEMATMFLDHLNEIHKRIPSSYMISTDHTKKGASEIVKDADLEKVLTRFRDVKKGEFLVGRHISSDDPILKDGDKFIAAVKETFETVMPIYKLSLEESK</sequence>
<dbReference type="AlphaFoldDB" id="A0A0J6FWR2"/>
<comment type="caution">
    <text evidence="2">The sequence shown here is derived from an EMBL/GenBank/DDBJ whole genome shotgun (WGS) entry which is preliminary data.</text>
</comment>
<dbReference type="STRING" id="157733.AB986_06020"/>
<dbReference type="PIRSF" id="PIRSF021332">
    <property type="entry name" value="DUF1054"/>
    <property type="match status" value="1"/>
</dbReference>
<comment type="similarity">
    <text evidence="1">Belongs to the UPF0637 family.</text>
</comment>
<keyword evidence="3" id="KW-1185">Reference proteome</keyword>
<accession>A0A0J6FWR2</accession>
<organism evidence="2 3">
    <name type="scientific">Guptibacillus hwajinpoensis</name>
    <dbReference type="NCBI Taxonomy" id="208199"/>
    <lineage>
        <taxon>Bacteria</taxon>
        <taxon>Bacillati</taxon>
        <taxon>Bacillota</taxon>
        <taxon>Bacilli</taxon>
        <taxon>Bacillales</taxon>
        <taxon>Guptibacillaceae</taxon>
        <taxon>Guptibacillus</taxon>
    </lineage>
</organism>
<dbReference type="InterPro" id="IPR053707">
    <property type="entry name" value="UPF0637_domain_sf"/>
</dbReference>
<dbReference type="HAMAP" id="MF_01851">
    <property type="entry name" value="UPF0637"/>
    <property type="match status" value="1"/>
</dbReference>
<name>A0A0J6FWR2_9BACL</name>
<protein>
    <recommendedName>
        <fullName evidence="1">UPF0637 protein AB986_06020</fullName>
    </recommendedName>
</protein>